<feature type="domain" description="Vps16 N-terminal" evidence="4">
    <location>
        <begin position="308"/>
        <end position="451"/>
    </location>
</feature>
<dbReference type="GO" id="GO:0042144">
    <property type="term" value="P:vacuole fusion, non-autophagic"/>
    <property type="evidence" value="ECO:0007669"/>
    <property type="project" value="TreeGrafter"/>
</dbReference>
<dbReference type="GO" id="GO:0005768">
    <property type="term" value="C:endosome"/>
    <property type="evidence" value="ECO:0007669"/>
    <property type="project" value="TreeGrafter"/>
</dbReference>
<keyword evidence="6" id="KW-1185">Reference proteome</keyword>
<dbReference type="InterPro" id="IPR036322">
    <property type="entry name" value="WD40_repeat_dom_sf"/>
</dbReference>
<feature type="domain" description="Vps16 N-terminal" evidence="4">
    <location>
        <begin position="2"/>
        <end position="109"/>
    </location>
</feature>
<dbReference type="Pfam" id="PF04840">
    <property type="entry name" value="Vps16_C"/>
    <property type="match status" value="2"/>
</dbReference>
<evidence type="ECO:0000259" key="4">
    <source>
        <dbReference type="Pfam" id="PF04841"/>
    </source>
</evidence>
<dbReference type="Pfam" id="PF04841">
    <property type="entry name" value="Vps16_N"/>
    <property type="match status" value="2"/>
</dbReference>
<dbReference type="STRING" id="425264.A0A3G2S2D2"/>
<dbReference type="PIRSF" id="PIRSF007949">
    <property type="entry name" value="VPS16"/>
    <property type="match status" value="1"/>
</dbReference>
<dbReference type="AlphaFoldDB" id="A0A3G2S2D2"/>
<keyword evidence="2" id="KW-0813">Transport</keyword>
<dbReference type="InterPro" id="IPR006926">
    <property type="entry name" value="Vps16_N"/>
</dbReference>
<dbReference type="Gene3D" id="1.10.150.780">
    <property type="entry name" value="Vps16, C-terminal region"/>
    <property type="match status" value="1"/>
</dbReference>
<evidence type="ECO:0000256" key="2">
    <source>
        <dbReference type="PIRNR" id="PIRNR007949"/>
    </source>
</evidence>
<proteinExistence type="inferred from homology"/>
<dbReference type="GO" id="GO:0030897">
    <property type="term" value="C:HOPS complex"/>
    <property type="evidence" value="ECO:0007669"/>
    <property type="project" value="TreeGrafter"/>
</dbReference>
<organism evidence="5 6">
    <name type="scientific">Malassezia restricta (strain ATCC 96810 / NBRC 103918 / CBS 7877)</name>
    <name type="common">Seborrheic dermatitis infection agent</name>
    <dbReference type="NCBI Taxonomy" id="425264"/>
    <lineage>
        <taxon>Eukaryota</taxon>
        <taxon>Fungi</taxon>
        <taxon>Dikarya</taxon>
        <taxon>Basidiomycota</taxon>
        <taxon>Ustilaginomycotina</taxon>
        <taxon>Malasseziomycetes</taxon>
        <taxon>Malasseziales</taxon>
        <taxon>Malasseziaceae</taxon>
        <taxon>Malassezia</taxon>
    </lineage>
</organism>
<dbReference type="InterPro" id="IPR038132">
    <property type="entry name" value="Vps16_C_sf"/>
</dbReference>
<dbReference type="EMBL" id="CP033148">
    <property type="protein sequence ID" value="AYO41308.1"/>
    <property type="molecule type" value="Genomic_DNA"/>
</dbReference>
<gene>
    <name evidence="5" type="ORF">DNF11_0358</name>
</gene>
<dbReference type="GO" id="GO:0016197">
    <property type="term" value="P:endosomal transport"/>
    <property type="evidence" value="ECO:0007669"/>
    <property type="project" value="TreeGrafter"/>
</dbReference>
<comment type="function">
    <text evidence="2">Essential for vacuolar protein sorting. Required for vacuole biogenesis, stability and to maintain vacuole morphology.</text>
</comment>
<protein>
    <recommendedName>
        <fullName evidence="2">Probable vacuolar protein sorting-associated protein 16 homolog</fullName>
    </recommendedName>
</protein>
<dbReference type="GO" id="GO:0003779">
    <property type="term" value="F:actin binding"/>
    <property type="evidence" value="ECO:0007669"/>
    <property type="project" value="TreeGrafter"/>
</dbReference>
<feature type="domain" description="Vps16 C-terminal" evidence="3">
    <location>
        <begin position="651"/>
        <end position="833"/>
    </location>
</feature>
<dbReference type="InterPro" id="IPR006925">
    <property type="entry name" value="Vps16_C"/>
</dbReference>
<evidence type="ECO:0000256" key="1">
    <source>
        <dbReference type="ARBA" id="ARBA00009250"/>
    </source>
</evidence>
<dbReference type="GO" id="GO:0006886">
    <property type="term" value="P:intracellular protein transport"/>
    <property type="evidence" value="ECO:0007669"/>
    <property type="project" value="InterPro"/>
</dbReference>
<dbReference type="VEuPathDB" id="FungiDB:DNF11_0358"/>
<dbReference type="OrthoDB" id="1792at2759"/>
<name>A0A3G2S2D2_MALR7</name>
<dbReference type="PANTHER" id="PTHR12811">
    <property type="entry name" value="VACUOLAR PROTEIN SORTING VPS16"/>
    <property type="match status" value="1"/>
</dbReference>
<evidence type="ECO:0000313" key="6">
    <source>
        <dbReference type="Proteomes" id="UP000269793"/>
    </source>
</evidence>
<evidence type="ECO:0000259" key="3">
    <source>
        <dbReference type="Pfam" id="PF04840"/>
    </source>
</evidence>
<sequence length="862" mass="96074">MSEWHRLGEAYYRRTVLYDLAWSISHLDGFMAAMSMDAGLIALTRDPHQLVAVSDNAFDHNIQIFTGAGQLFEILRWDVTARIVAIGFTWHDELVVVSDDGQVRLYTWLVPTYQQDTPCLEATPTSYYHAYSLGDEAAEYGVARVLIQPRRLWALLRNGMVVEASFSHTDVWPDEAPTLDVHVIPPLCTPKPHLCAWAPNHQQLLLCTDTGAWTLEQEHSYASLPVTQPILGASYSLQGKYVAWLDEHQQLHVDTADFSRRLRTYDLRTSQAYQAAPMALRAGPLLDDDSLFGQKLDKGGLGGSGVYAMAWCKDNAVALAMYEHILLLGPYEEPLVFHVRGIPHIYSSPDGLHVVHIDAHEHMALAEAPTLAALRPGSTHTAAILLDASRMAQQHSPQAYEAVRAIQDSLEEAVQACIEAATLEWHASTQQALLQAALFGRTFLDTYDPARMLQVSSMLRILHAVRSPSIGIPAAYDESVSLILYRLASRNQHKLAVQICTFLGIRADPVLKHWLRAKVARARPIRGNEQLAHVIMDKFQAASAVNYADMARCAWQAGHPKIATLLLEREVRAREQIPLLLHMREHRLALHKAVESGDTDLVYQVLFALQRTLARGALFRTVQSLVWTESSPTPWAMGLCPPATPTYTDLAPHLLVSYARDQDPGMLHDFFYQDDRHADMALMCMDEAQRMDVSSRAEALRRAQRHFDEDRTCAWPARLTGEACSLLGLQAAIKSEGGGDLEGASLYATILACLENPALEYRAEKLQHTFSVPSSRYYGLRVRAYIKTRNMHALTRLVSSQKPPHGYVYIVRALLQAGLVDAACTFVAKGASDRSSKHRLLAYIERGPHPPSVREALQGALP</sequence>
<accession>A0A3G2S2D2</accession>
<comment type="similarity">
    <text evidence="1 2">Belongs to the VPS16 family.</text>
</comment>
<reference evidence="5 6" key="1">
    <citation type="submission" date="2018-10" db="EMBL/GenBank/DDBJ databases">
        <title>Complete genome sequence of Malassezia restricta CBS 7877.</title>
        <authorList>
            <person name="Morand S.C."/>
            <person name="Bertignac M."/>
            <person name="Iltis A."/>
            <person name="Kolder I."/>
            <person name="Pirovano W."/>
            <person name="Jourdain R."/>
            <person name="Clavaud C."/>
        </authorList>
    </citation>
    <scope>NUCLEOTIDE SEQUENCE [LARGE SCALE GENOMIC DNA]</scope>
    <source>
        <strain evidence="5 6">CBS 7877</strain>
    </source>
</reference>
<keyword evidence="2" id="KW-0653">Protein transport</keyword>
<dbReference type="PANTHER" id="PTHR12811:SF0">
    <property type="entry name" value="VACUOLAR PROTEIN SORTING-ASSOCIATED PROTEIN 16 HOMOLOG"/>
    <property type="match status" value="1"/>
</dbReference>
<dbReference type="SUPFAM" id="SSF50978">
    <property type="entry name" value="WD40 repeat-like"/>
    <property type="match status" value="1"/>
</dbReference>
<dbReference type="Proteomes" id="UP000269793">
    <property type="component" value="Chromosome I"/>
</dbReference>
<evidence type="ECO:0000313" key="5">
    <source>
        <dbReference type="EMBL" id="AYO41308.1"/>
    </source>
</evidence>
<feature type="domain" description="Vps16 C-terminal" evidence="3">
    <location>
        <begin position="545"/>
        <end position="623"/>
    </location>
</feature>
<dbReference type="InterPro" id="IPR016534">
    <property type="entry name" value="VPS16"/>
</dbReference>